<dbReference type="PANTHER" id="PTHR46157">
    <property type="entry name" value="K(+) EFFLUX ANTIPORTER 3, CHLOROPLASTIC"/>
    <property type="match status" value="1"/>
</dbReference>
<proteinExistence type="predicted"/>
<evidence type="ECO:0000256" key="1">
    <source>
        <dbReference type="ARBA" id="ARBA00004127"/>
    </source>
</evidence>
<keyword evidence="6" id="KW-0630">Potassium</keyword>
<dbReference type="GO" id="GO:0012505">
    <property type="term" value="C:endomembrane system"/>
    <property type="evidence" value="ECO:0007669"/>
    <property type="project" value="UniProtKB-SubCell"/>
</dbReference>
<dbReference type="GO" id="GO:1902600">
    <property type="term" value="P:proton transmembrane transport"/>
    <property type="evidence" value="ECO:0007669"/>
    <property type="project" value="InterPro"/>
</dbReference>
<dbReference type="PROSITE" id="PS51201">
    <property type="entry name" value="RCK_N"/>
    <property type="match status" value="1"/>
</dbReference>
<dbReference type="InterPro" id="IPR038770">
    <property type="entry name" value="Na+/solute_symporter_sf"/>
</dbReference>
<feature type="transmembrane region" description="Helical" evidence="10">
    <location>
        <begin position="12"/>
        <end position="31"/>
    </location>
</feature>
<keyword evidence="4" id="KW-0633">Potassium transport</keyword>
<feature type="transmembrane region" description="Helical" evidence="10">
    <location>
        <begin position="93"/>
        <end position="115"/>
    </location>
</feature>
<reference evidence="12" key="1">
    <citation type="submission" date="2022-08" db="EMBL/GenBank/DDBJ databases">
        <authorList>
            <person name="Vandamme P."/>
            <person name="Hettiarachchi A."/>
            <person name="Peeters C."/>
            <person name="Cnockaert M."/>
            <person name="Carlier A."/>
        </authorList>
    </citation>
    <scope>NUCLEOTIDE SEQUENCE</scope>
    <source>
        <strain evidence="12">LMG 31809</strain>
    </source>
</reference>
<evidence type="ECO:0000256" key="8">
    <source>
        <dbReference type="ARBA" id="ARBA00023065"/>
    </source>
</evidence>
<feature type="domain" description="RCK N-terminal" evidence="11">
    <location>
        <begin position="423"/>
        <end position="540"/>
    </location>
</feature>
<evidence type="ECO:0000256" key="3">
    <source>
        <dbReference type="ARBA" id="ARBA00022449"/>
    </source>
</evidence>
<dbReference type="SUPFAM" id="SSF51735">
    <property type="entry name" value="NAD(P)-binding Rossmann-fold domains"/>
    <property type="match status" value="1"/>
</dbReference>
<feature type="transmembrane region" description="Helical" evidence="10">
    <location>
        <begin position="308"/>
        <end position="328"/>
    </location>
</feature>
<evidence type="ECO:0000256" key="10">
    <source>
        <dbReference type="SAM" id="Phobius"/>
    </source>
</evidence>
<evidence type="ECO:0000256" key="2">
    <source>
        <dbReference type="ARBA" id="ARBA00022448"/>
    </source>
</evidence>
<protein>
    <submittedName>
        <fullName evidence="12">Cation:proton antiporter</fullName>
    </submittedName>
</protein>
<feature type="transmembrane region" description="Helical" evidence="10">
    <location>
        <begin position="38"/>
        <end position="56"/>
    </location>
</feature>
<keyword evidence="13" id="KW-1185">Reference proteome</keyword>
<dbReference type="AlphaFoldDB" id="A0A9X3Z7Z7"/>
<evidence type="ECO:0000313" key="12">
    <source>
        <dbReference type="EMBL" id="MDA5194790.1"/>
    </source>
</evidence>
<keyword evidence="5 10" id="KW-0812">Transmembrane</keyword>
<reference evidence="12" key="2">
    <citation type="journal article" date="2023" name="Syst. Appl. Microbiol.">
        <title>Govania unica gen. nov., sp. nov., a rare biosphere bacterium that represents a novel family in the class Alphaproteobacteria.</title>
        <authorList>
            <person name="Vandamme P."/>
            <person name="Peeters C."/>
            <person name="Hettiarachchi A."/>
            <person name="Cnockaert M."/>
            <person name="Carlier A."/>
        </authorList>
    </citation>
    <scope>NUCLEOTIDE SEQUENCE</scope>
    <source>
        <strain evidence="12">LMG 31809</strain>
    </source>
</reference>
<dbReference type="RefSeq" id="WP_274944497.1">
    <property type="nucleotide sequence ID" value="NZ_JANWOI010000004.1"/>
</dbReference>
<feature type="transmembrane region" description="Helical" evidence="10">
    <location>
        <begin position="198"/>
        <end position="217"/>
    </location>
</feature>
<feature type="transmembrane region" description="Helical" evidence="10">
    <location>
        <begin position="121"/>
        <end position="143"/>
    </location>
</feature>
<evidence type="ECO:0000313" key="13">
    <source>
        <dbReference type="Proteomes" id="UP001141619"/>
    </source>
</evidence>
<keyword evidence="2" id="KW-0813">Transport</keyword>
<evidence type="ECO:0000256" key="9">
    <source>
        <dbReference type="ARBA" id="ARBA00023136"/>
    </source>
</evidence>
<evidence type="ECO:0000256" key="5">
    <source>
        <dbReference type="ARBA" id="ARBA00022692"/>
    </source>
</evidence>
<dbReference type="Pfam" id="PF02254">
    <property type="entry name" value="TrkA_N"/>
    <property type="match status" value="1"/>
</dbReference>
<evidence type="ECO:0000256" key="7">
    <source>
        <dbReference type="ARBA" id="ARBA00022989"/>
    </source>
</evidence>
<keyword evidence="7 10" id="KW-1133">Transmembrane helix</keyword>
<dbReference type="PANTHER" id="PTHR46157:SF4">
    <property type="entry name" value="K(+) EFFLUX ANTIPORTER 3, CHLOROPLASTIC"/>
    <property type="match status" value="1"/>
</dbReference>
<dbReference type="Proteomes" id="UP001141619">
    <property type="component" value="Unassembled WGS sequence"/>
</dbReference>
<dbReference type="InterPro" id="IPR036291">
    <property type="entry name" value="NAD(P)-bd_dom_sf"/>
</dbReference>
<dbReference type="InterPro" id="IPR003148">
    <property type="entry name" value="RCK_N"/>
</dbReference>
<feature type="transmembrane region" description="Helical" evidence="10">
    <location>
        <begin position="62"/>
        <end position="81"/>
    </location>
</feature>
<accession>A0A9X3Z7Z7</accession>
<name>A0A9X3Z7Z7_9PROT</name>
<dbReference type="Pfam" id="PF00999">
    <property type="entry name" value="Na_H_Exchanger"/>
    <property type="match status" value="1"/>
</dbReference>
<evidence type="ECO:0000259" key="11">
    <source>
        <dbReference type="PROSITE" id="PS51201"/>
    </source>
</evidence>
<dbReference type="GO" id="GO:0006813">
    <property type="term" value="P:potassium ion transport"/>
    <property type="evidence" value="ECO:0007669"/>
    <property type="project" value="UniProtKB-KW"/>
</dbReference>
<dbReference type="EMBL" id="JANWOI010000004">
    <property type="protein sequence ID" value="MDA5194790.1"/>
    <property type="molecule type" value="Genomic_DNA"/>
</dbReference>
<feature type="transmembrane region" description="Helical" evidence="10">
    <location>
        <begin position="155"/>
        <end position="173"/>
    </location>
</feature>
<comment type="caution">
    <text evidence="12">The sequence shown here is derived from an EMBL/GenBank/DDBJ whole genome shotgun (WGS) entry which is preliminary data.</text>
</comment>
<comment type="subcellular location">
    <subcellularLocation>
        <location evidence="1">Endomembrane system</location>
        <topology evidence="1">Multi-pass membrane protein</topology>
    </subcellularLocation>
</comment>
<feature type="transmembrane region" description="Helical" evidence="10">
    <location>
        <begin position="372"/>
        <end position="391"/>
    </location>
</feature>
<keyword evidence="9 10" id="KW-0472">Membrane</keyword>
<evidence type="ECO:0000256" key="6">
    <source>
        <dbReference type="ARBA" id="ARBA00022958"/>
    </source>
</evidence>
<dbReference type="Gene3D" id="3.40.50.720">
    <property type="entry name" value="NAD(P)-binding Rossmann-like Domain"/>
    <property type="match status" value="1"/>
</dbReference>
<keyword evidence="3" id="KW-0050">Antiport</keyword>
<dbReference type="FunFam" id="3.40.50.720:FF:000036">
    <property type="entry name" value="Glutathione-regulated potassium-efflux system protein KefB"/>
    <property type="match status" value="1"/>
</dbReference>
<dbReference type="InterPro" id="IPR006153">
    <property type="entry name" value="Cation/H_exchanger_TM"/>
</dbReference>
<organism evidence="12 13">
    <name type="scientific">Govanella unica</name>
    <dbReference type="NCBI Taxonomy" id="2975056"/>
    <lineage>
        <taxon>Bacteria</taxon>
        <taxon>Pseudomonadati</taxon>
        <taxon>Pseudomonadota</taxon>
        <taxon>Alphaproteobacteria</taxon>
        <taxon>Emcibacterales</taxon>
        <taxon>Govanellaceae</taxon>
        <taxon>Govanella</taxon>
    </lineage>
</organism>
<gene>
    <name evidence="12" type="ORF">NYP16_12590</name>
</gene>
<dbReference type="Gene3D" id="1.20.1530.20">
    <property type="match status" value="1"/>
</dbReference>
<dbReference type="GO" id="GO:0005886">
    <property type="term" value="C:plasma membrane"/>
    <property type="evidence" value="ECO:0007669"/>
    <property type="project" value="TreeGrafter"/>
</dbReference>
<sequence length="591" mass="62277">MTPADVASDALFFQDILILLVAAVVSVLALARLGASPIVGYILAGLAIGPGGLALLNDREQIAHFADVGVIFLMFTIGLELSFARLKAMRRDVFGLGFLQMTVSMAVVVLLASLVNRSIEHAIIIAGALALSSTAVVLPMLAGRGDMPTRFGRKAFAILLFQDLAVIPLILFVETSASGGPALGAALGSSMWLGGLKAVGQAVIAIAGVIAIGRLLLRPLFRAVARTRSDVVFTAAAFLILFGIASAMESVGLSMELGAFLAGLLIAETEYREVIQRDIEPYQGLLLGLFFMTVGMNLDAHYVVDHVALVVGVLVIVVVVKGAIITLLGRLFRLTLGEALRLGLSLAQVGEFAFVIMGLAARKFLDPDMAQLLYVVGGLSLAVTPALFLLGERWQKKLDRRSRETAARERLGPDLETTASRSEGHVVIAGFGRVGHTVAALLERHKLDFVALDTNPDRVADAIERGLSVFYGDGSRRDLLKSAGIAHAAAMVVTIDDPVVTAASVRAARELAPDLPIVVRAHDAGHCHVLMALGATASVPETLEASLQLGGRVLEALGTPAEVVNDSISDLRADDYAQVMTVEQEPGISPG</sequence>
<keyword evidence="8" id="KW-0406">Ion transport</keyword>
<evidence type="ECO:0000256" key="4">
    <source>
        <dbReference type="ARBA" id="ARBA00022538"/>
    </source>
</evidence>
<dbReference type="GO" id="GO:0015297">
    <property type="term" value="F:antiporter activity"/>
    <property type="evidence" value="ECO:0007669"/>
    <property type="project" value="UniProtKB-KW"/>
</dbReference>
<feature type="transmembrane region" description="Helical" evidence="10">
    <location>
        <begin position="229"/>
        <end position="247"/>
    </location>
</feature>
<feature type="transmembrane region" description="Helical" evidence="10">
    <location>
        <begin position="340"/>
        <end position="360"/>
    </location>
</feature>